<dbReference type="RefSeq" id="WP_133395362.1">
    <property type="nucleotide sequence ID" value="NZ_SNAA01000001.1"/>
</dbReference>
<evidence type="ECO:0000313" key="3">
    <source>
        <dbReference type="Proteomes" id="UP000295701"/>
    </source>
</evidence>
<dbReference type="EMBL" id="SNAA01000001">
    <property type="protein sequence ID" value="TDL84263.1"/>
    <property type="molecule type" value="Genomic_DNA"/>
</dbReference>
<dbReference type="Proteomes" id="UP000295701">
    <property type="component" value="Unassembled WGS sequence"/>
</dbReference>
<sequence>MAQNNPWDMTEMMKAFDPERIARMWNPQAMMTMFQQPQAQMFDLEGVIRANQRNFEAMQEANKSAAEAYKDLLDKQMEIFDKMTRAARQQYEWAEETAGPETMTARTKAMNDAVEEALGLMRRMAEQAREANREAYAQMQGQIDETVSRVERQAQKTAQQAKGATGG</sequence>
<name>A0A4R6ARA1_9RHOB</name>
<organism evidence="2 3">
    <name type="scientific">Palleronia sediminis</name>
    <dbReference type="NCBI Taxonomy" id="2547833"/>
    <lineage>
        <taxon>Bacteria</taxon>
        <taxon>Pseudomonadati</taxon>
        <taxon>Pseudomonadota</taxon>
        <taxon>Alphaproteobacteria</taxon>
        <taxon>Rhodobacterales</taxon>
        <taxon>Roseobacteraceae</taxon>
        <taxon>Palleronia</taxon>
    </lineage>
</organism>
<keyword evidence="3" id="KW-1185">Reference proteome</keyword>
<dbReference type="OrthoDB" id="7768818at2"/>
<accession>A0A4R6ARA1</accession>
<proteinExistence type="predicted"/>
<reference evidence="2 3" key="1">
    <citation type="submission" date="2019-03" db="EMBL/GenBank/DDBJ databases">
        <title>Primorskyibacter sp. SS33 isolated from sediments.</title>
        <authorList>
            <person name="Xunke S."/>
        </authorList>
    </citation>
    <scope>NUCLEOTIDE SEQUENCE [LARGE SCALE GENOMIC DNA]</scope>
    <source>
        <strain evidence="2 3">SS33</strain>
    </source>
</reference>
<protein>
    <submittedName>
        <fullName evidence="2">Uncharacterized protein</fullName>
    </submittedName>
</protein>
<evidence type="ECO:0000256" key="1">
    <source>
        <dbReference type="SAM" id="Coils"/>
    </source>
</evidence>
<keyword evidence="1" id="KW-0175">Coiled coil</keyword>
<comment type="caution">
    <text evidence="2">The sequence shown here is derived from an EMBL/GenBank/DDBJ whole genome shotgun (WGS) entry which is preliminary data.</text>
</comment>
<dbReference type="AlphaFoldDB" id="A0A4R6ARA1"/>
<gene>
    <name evidence="2" type="ORF">E2L08_02005</name>
</gene>
<evidence type="ECO:0000313" key="2">
    <source>
        <dbReference type="EMBL" id="TDL84263.1"/>
    </source>
</evidence>
<feature type="coiled-coil region" evidence="1">
    <location>
        <begin position="114"/>
        <end position="145"/>
    </location>
</feature>